<dbReference type="InterPro" id="IPR027417">
    <property type="entry name" value="P-loop_NTPase"/>
</dbReference>
<dbReference type="PANTHER" id="PTHR12788">
    <property type="entry name" value="PROTEIN-TYROSINE SULFOTRANSFERASE 2"/>
    <property type="match status" value="1"/>
</dbReference>
<organism evidence="2">
    <name type="scientific">Oceaniferula spumae</name>
    <dbReference type="NCBI Taxonomy" id="2979115"/>
    <lineage>
        <taxon>Bacteria</taxon>
        <taxon>Pseudomonadati</taxon>
        <taxon>Verrucomicrobiota</taxon>
        <taxon>Verrucomicrobiia</taxon>
        <taxon>Verrucomicrobiales</taxon>
        <taxon>Verrucomicrobiaceae</taxon>
        <taxon>Oceaniferula</taxon>
    </lineage>
</organism>
<dbReference type="KEGG" id="osu:NT6N_10440"/>
<dbReference type="InterPro" id="IPR026634">
    <property type="entry name" value="TPST-like"/>
</dbReference>
<reference evidence="2" key="1">
    <citation type="submission" date="2024-07" db="EMBL/GenBank/DDBJ databases">
        <title>Complete genome sequence of Verrucomicrobiaceae bacterium NT6N.</title>
        <authorList>
            <person name="Huang C."/>
            <person name="Takami H."/>
            <person name="Hamasaki K."/>
        </authorList>
    </citation>
    <scope>NUCLEOTIDE SEQUENCE</scope>
    <source>
        <strain evidence="2">NT6N</strain>
    </source>
</reference>
<sequence>MTIAEVRQSAGLPEVMPAYLKALSYAKNDPELLVRLAHQFERTGEFEKALELVSQVDADSDHIHRARLVESRVLKRDKQMPQAKEILEKLVKELPEQEELRLEAVGDLALIHDREGDFDEAFRMMTSIKQVHLSRCASQKAASDFATQRFAVLADSLTDRDFTRWADELEDRAYEPTPALLTGFPRSGTTLMEQVLDAHPQIVSTEEKDLMAREILPSIHGKLSAEHSLLEVLDQISHATVEKKRKFVWSAFETLSGQSLGGMTHVDKNPAYNLLIPLYLRLFPETKLLIALRDPRDVLLSCYLRYLPLNPVSVTFLTLESTAHRYALDMTAWLKFSEMISNPWVEVRYEDMVGNMEVEARKICQTLGLEWHDDILRYREKLQHKQVTSPTYADVKKPIYKRSLNRWKNYEKHLEPQFETLAPFLEAYGYD</sequence>
<dbReference type="PANTHER" id="PTHR12788:SF10">
    <property type="entry name" value="PROTEIN-TYROSINE SULFOTRANSFERASE"/>
    <property type="match status" value="1"/>
</dbReference>
<dbReference type="Gene3D" id="3.40.50.300">
    <property type="entry name" value="P-loop containing nucleotide triphosphate hydrolases"/>
    <property type="match status" value="1"/>
</dbReference>
<dbReference type="Pfam" id="PF13469">
    <property type="entry name" value="Sulfotransfer_3"/>
    <property type="match status" value="1"/>
</dbReference>
<dbReference type="SUPFAM" id="SSF52540">
    <property type="entry name" value="P-loop containing nucleoside triphosphate hydrolases"/>
    <property type="match status" value="1"/>
</dbReference>
<keyword evidence="1" id="KW-0808">Transferase</keyword>
<dbReference type="Gene3D" id="1.25.40.10">
    <property type="entry name" value="Tetratricopeptide repeat domain"/>
    <property type="match status" value="1"/>
</dbReference>
<name>A0AAT9FJ53_9BACT</name>
<dbReference type="SUPFAM" id="SSF48452">
    <property type="entry name" value="TPR-like"/>
    <property type="match status" value="1"/>
</dbReference>
<dbReference type="GO" id="GO:0008476">
    <property type="term" value="F:protein-tyrosine sulfotransferase activity"/>
    <property type="evidence" value="ECO:0007669"/>
    <property type="project" value="InterPro"/>
</dbReference>
<accession>A0AAT9FJ53</accession>
<evidence type="ECO:0000256" key="1">
    <source>
        <dbReference type="ARBA" id="ARBA00022679"/>
    </source>
</evidence>
<dbReference type="AlphaFoldDB" id="A0AAT9FJ53"/>
<evidence type="ECO:0000313" key="2">
    <source>
        <dbReference type="EMBL" id="BDS06004.1"/>
    </source>
</evidence>
<dbReference type="EMBL" id="AP026866">
    <property type="protein sequence ID" value="BDS06004.1"/>
    <property type="molecule type" value="Genomic_DNA"/>
</dbReference>
<protein>
    <recommendedName>
        <fullName evidence="3">Sulfotransferase family protein</fullName>
    </recommendedName>
</protein>
<dbReference type="InterPro" id="IPR011990">
    <property type="entry name" value="TPR-like_helical_dom_sf"/>
</dbReference>
<proteinExistence type="predicted"/>
<evidence type="ECO:0008006" key="3">
    <source>
        <dbReference type="Google" id="ProtNLM"/>
    </source>
</evidence>
<gene>
    <name evidence="2" type="ORF">NT6N_10440</name>
</gene>